<dbReference type="Proteomes" id="UP000324629">
    <property type="component" value="Unassembled WGS sequence"/>
</dbReference>
<dbReference type="GO" id="GO:0004791">
    <property type="term" value="F:thioredoxin-disulfide reductase (NADPH) activity"/>
    <property type="evidence" value="ECO:0007669"/>
    <property type="project" value="TreeGrafter"/>
</dbReference>
<name>A0A5J4NQR9_9TREM</name>
<protein>
    <submittedName>
        <fullName evidence="1">Uncharacterized protein</fullName>
    </submittedName>
</protein>
<proteinExistence type="predicted"/>
<organism evidence="1 2">
    <name type="scientific">Paragonimus westermani</name>
    <dbReference type="NCBI Taxonomy" id="34504"/>
    <lineage>
        <taxon>Eukaryota</taxon>
        <taxon>Metazoa</taxon>
        <taxon>Spiralia</taxon>
        <taxon>Lophotrochozoa</taxon>
        <taxon>Platyhelminthes</taxon>
        <taxon>Trematoda</taxon>
        <taxon>Digenea</taxon>
        <taxon>Plagiorchiida</taxon>
        <taxon>Troglotremata</taxon>
        <taxon>Troglotrematidae</taxon>
        <taxon>Paragonimus</taxon>
    </lineage>
</organism>
<gene>
    <name evidence="1" type="ORF">DEA37_0013276</name>
</gene>
<evidence type="ECO:0000313" key="1">
    <source>
        <dbReference type="EMBL" id="KAA3677956.1"/>
    </source>
</evidence>
<feature type="non-terminal residue" evidence="1">
    <location>
        <position position="1"/>
    </location>
</feature>
<accession>A0A5J4NQR9</accession>
<comment type="caution">
    <text evidence="1">The sequence shown here is derived from an EMBL/GenBank/DDBJ whole genome shotgun (WGS) entry which is preliminary data.</text>
</comment>
<reference evidence="1 2" key="1">
    <citation type="journal article" date="2019" name="Gigascience">
        <title>Whole-genome sequence of the oriental lung fluke Paragonimus westermani.</title>
        <authorList>
            <person name="Oey H."/>
            <person name="Zakrzewski M."/>
            <person name="Narain K."/>
            <person name="Devi K.R."/>
            <person name="Agatsuma T."/>
            <person name="Nawaratna S."/>
            <person name="Gobert G.N."/>
            <person name="Jones M.K."/>
            <person name="Ragan M.A."/>
            <person name="McManus D.P."/>
            <person name="Krause L."/>
        </authorList>
    </citation>
    <scope>NUCLEOTIDE SEQUENCE [LARGE SCALE GENOMIC DNA]</scope>
    <source>
        <strain evidence="1 2">IND2009</strain>
    </source>
</reference>
<sequence length="97" mass="10752">LSRVALQKFPFLKIEGDIFPPPAWRSAVAKLVQAIKFGLIVTVICGIDVFSAIGITTPSFITYGMQNKVCLIIVLEPLFGYRKVCCHFVDCFLPDTT</sequence>
<dbReference type="PANTHER" id="PTHR13544:SF0">
    <property type="entry name" value="THIOREDOXIN REDUCTASE-LIKE SELENOPROTEIN T"/>
    <property type="match status" value="1"/>
</dbReference>
<dbReference type="AlphaFoldDB" id="A0A5J4NQR9"/>
<dbReference type="EMBL" id="QNGE01001276">
    <property type="protein sequence ID" value="KAA3677956.1"/>
    <property type="molecule type" value="Genomic_DNA"/>
</dbReference>
<dbReference type="GO" id="GO:0045454">
    <property type="term" value="P:cell redox homeostasis"/>
    <property type="evidence" value="ECO:0007669"/>
    <property type="project" value="TreeGrafter"/>
</dbReference>
<evidence type="ECO:0000313" key="2">
    <source>
        <dbReference type="Proteomes" id="UP000324629"/>
    </source>
</evidence>
<keyword evidence="2" id="KW-1185">Reference proteome</keyword>
<dbReference type="PANTHER" id="PTHR13544">
    <property type="entry name" value="SELENOPROTEIN T"/>
    <property type="match status" value="1"/>
</dbReference>
<dbReference type="GO" id="GO:0005789">
    <property type="term" value="C:endoplasmic reticulum membrane"/>
    <property type="evidence" value="ECO:0007669"/>
    <property type="project" value="TreeGrafter"/>
</dbReference>
<dbReference type="InterPro" id="IPR019389">
    <property type="entry name" value="Selenoprotein_T"/>
</dbReference>